<sequence length="79" mass="7897">MSPAAKRGVLIGGALAVVDRGGKAVVLSGAGGLRLADDKTFPLLRSALTSQAQASGCRQGRCEGPAQTAKVREGALHGL</sequence>
<gene>
    <name evidence="1" type="ORF">ATK36_5807</name>
</gene>
<name>A0A2A9FII4_9PSEU</name>
<organism evidence="1 2">
    <name type="scientific">Amycolatopsis sulphurea</name>
    <dbReference type="NCBI Taxonomy" id="76022"/>
    <lineage>
        <taxon>Bacteria</taxon>
        <taxon>Bacillati</taxon>
        <taxon>Actinomycetota</taxon>
        <taxon>Actinomycetes</taxon>
        <taxon>Pseudonocardiales</taxon>
        <taxon>Pseudonocardiaceae</taxon>
        <taxon>Amycolatopsis</taxon>
    </lineage>
</organism>
<evidence type="ECO:0000313" key="2">
    <source>
        <dbReference type="Proteomes" id="UP000243542"/>
    </source>
</evidence>
<dbReference type="RefSeq" id="WP_098514263.1">
    <property type="nucleotide sequence ID" value="NZ_JBIAKZ010000003.1"/>
</dbReference>
<comment type="caution">
    <text evidence="1">The sequence shown here is derived from an EMBL/GenBank/DDBJ whole genome shotgun (WGS) entry which is preliminary data.</text>
</comment>
<dbReference type="AlphaFoldDB" id="A0A2A9FII4"/>
<dbReference type="Proteomes" id="UP000243542">
    <property type="component" value="Unassembled WGS sequence"/>
</dbReference>
<evidence type="ECO:0000313" key="1">
    <source>
        <dbReference type="EMBL" id="PFG50566.1"/>
    </source>
</evidence>
<proteinExistence type="predicted"/>
<accession>A0A2A9FII4</accession>
<dbReference type="EMBL" id="PDJK01000002">
    <property type="protein sequence ID" value="PFG50566.1"/>
    <property type="molecule type" value="Genomic_DNA"/>
</dbReference>
<keyword evidence="2" id="KW-1185">Reference proteome</keyword>
<reference evidence="1 2" key="1">
    <citation type="submission" date="2017-10" db="EMBL/GenBank/DDBJ databases">
        <title>Sequencing the genomes of 1000 actinobacteria strains.</title>
        <authorList>
            <person name="Klenk H.-P."/>
        </authorList>
    </citation>
    <scope>NUCLEOTIDE SEQUENCE [LARGE SCALE GENOMIC DNA]</scope>
    <source>
        <strain evidence="1 2">DSM 46092</strain>
    </source>
</reference>
<protein>
    <submittedName>
        <fullName evidence="1">Uncharacterized protein</fullName>
    </submittedName>
</protein>